<accession>A0A3L6F8V3</accession>
<feature type="compositionally biased region" description="Basic and acidic residues" evidence="1">
    <location>
        <begin position="50"/>
        <end position="63"/>
    </location>
</feature>
<feature type="compositionally biased region" description="Basic and acidic residues" evidence="1">
    <location>
        <begin position="16"/>
        <end position="28"/>
    </location>
</feature>
<gene>
    <name evidence="2" type="ORF">Zm00014a_036959</name>
</gene>
<proteinExistence type="predicted"/>
<dbReference type="AlphaFoldDB" id="A0A3L6F8V3"/>
<dbReference type="Proteomes" id="UP000251960">
    <property type="component" value="Chromosome 4"/>
</dbReference>
<name>A0A3L6F8V3_MAIZE</name>
<protein>
    <submittedName>
        <fullName evidence="2">Uncharacterized protein</fullName>
    </submittedName>
</protein>
<dbReference type="EMBL" id="NCVQ01000005">
    <property type="protein sequence ID" value="PWZ28007.1"/>
    <property type="molecule type" value="Genomic_DNA"/>
</dbReference>
<reference evidence="2" key="1">
    <citation type="journal article" date="2018" name="Nat. Genet.">
        <title>Extensive intraspecific gene order and gene structural variations between Mo17 and other maize genomes.</title>
        <authorList>
            <person name="Sun S."/>
            <person name="Zhou Y."/>
            <person name="Chen J."/>
            <person name="Shi J."/>
            <person name="Zhao H."/>
            <person name="Zhao H."/>
            <person name="Song W."/>
            <person name="Zhang M."/>
            <person name="Cui Y."/>
            <person name="Dong X."/>
            <person name="Liu H."/>
            <person name="Ma X."/>
            <person name="Jiao Y."/>
            <person name="Wang B."/>
            <person name="Wei X."/>
            <person name="Stein J.C."/>
            <person name="Glaubitz J.C."/>
            <person name="Lu F."/>
            <person name="Yu G."/>
            <person name="Liang C."/>
            <person name="Fengler K."/>
            <person name="Li B."/>
            <person name="Rafalski A."/>
            <person name="Schnable P.S."/>
            <person name="Ware D.H."/>
            <person name="Buckler E.S."/>
            <person name="Lai J."/>
        </authorList>
    </citation>
    <scope>NUCLEOTIDE SEQUENCE [LARGE SCALE GENOMIC DNA]</scope>
    <source>
        <tissue evidence="2">Seedling</tissue>
    </source>
</reference>
<comment type="caution">
    <text evidence="2">The sequence shown here is derived from an EMBL/GenBank/DDBJ whole genome shotgun (WGS) entry which is preliminary data.</text>
</comment>
<sequence>MNGGLGGQRTGTVVGERSDGEVNDERRGRTPATAWASGRERGSSRRKRARLWEGEERSSAAPL</sequence>
<organism evidence="2">
    <name type="scientific">Zea mays</name>
    <name type="common">Maize</name>
    <dbReference type="NCBI Taxonomy" id="4577"/>
    <lineage>
        <taxon>Eukaryota</taxon>
        <taxon>Viridiplantae</taxon>
        <taxon>Streptophyta</taxon>
        <taxon>Embryophyta</taxon>
        <taxon>Tracheophyta</taxon>
        <taxon>Spermatophyta</taxon>
        <taxon>Magnoliopsida</taxon>
        <taxon>Liliopsida</taxon>
        <taxon>Poales</taxon>
        <taxon>Poaceae</taxon>
        <taxon>PACMAD clade</taxon>
        <taxon>Panicoideae</taxon>
        <taxon>Andropogonodae</taxon>
        <taxon>Andropogoneae</taxon>
        <taxon>Tripsacinae</taxon>
        <taxon>Zea</taxon>
    </lineage>
</organism>
<feature type="region of interest" description="Disordered" evidence="1">
    <location>
        <begin position="1"/>
        <end position="63"/>
    </location>
</feature>
<evidence type="ECO:0000256" key="1">
    <source>
        <dbReference type="SAM" id="MobiDB-lite"/>
    </source>
</evidence>
<evidence type="ECO:0000313" key="2">
    <source>
        <dbReference type="EMBL" id="PWZ28007.1"/>
    </source>
</evidence>